<name>W9RUT8_9ROSA</name>
<dbReference type="EMBL" id="KE344648">
    <property type="protein sequence ID" value="EXB74493.1"/>
    <property type="molecule type" value="Genomic_DNA"/>
</dbReference>
<organism evidence="1 2">
    <name type="scientific">Morus notabilis</name>
    <dbReference type="NCBI Taxonomy" id="981085"/>
    <lineage>
        <taxon>Eukaryota</taxon>
        <taxon>Viridiplantae</taxon>
        <taxon>Streptophyta</taxon>
        <taxon>Embryophyta</taxon>
        <taxon>Tracheophyta</taxon>
        <taxon>Spermatophyta</taxon>
        <taxon>Magnoliopsida</taxon>
        <taxon>eudicotyledons</taxon>
        <taxon>Gunneridae</taxon>
        <taxon>Pentapetalae</taxon>
        <taxon>rosids</taxon>
        <taxon>fabids</taxon>
        <taxon>Rosales</taxon>
        <taxon>Moraceae</taxon>
        <taxon>Moreae</taxon>
        <taxon>Morus</taxon>
    </lineage>
</organism>
<reference evidence="2" key="1">
    <citation type="submission" date="2013-01" db="EMBL/GenBank/DDBJ databases">
        <title>Draft Genome Sequence of a Mulberry Tree, Morus notabilis C.K. Schneid.</title>
        <authorList>
            <person name="He N."/>
            <person name="Zhao S."/>
        </authorList>
    </citation>
    <scope>NUCLEOTIDE SEQUENCE</scope>
</reference>
<protein>
    <submittedName>
        <fullName evidence="1">Uncharacterized protein</fullName>
    </submittedName>
</protein>
<dbReference type="AlphaFoldDB" id="W9RUT8"/>
<dbReference type="Proteomes" id="UP000030645">
    <property type="component" value="Unassembled WGS sequence"/>
</dbReference>
<gene>
    <name evidence="1" type="ORF">L484_026187</name>
</gene>
<proteinExistence type="predicted"/>
<keyword evidence="2" id="KW-1185">Reference proteome</keyword>
<evidence type="ECO:0000313" key="1">
    <source>
        <dbReference type="EMBL" id="EXB74493.1"/>
    </source>
</evidence>
<accession>W9RUT8</accession>
<sequence length="50" mass="5722">MPDVVLMLSSNEITLLPPPNKPAFFISKVMEGVEVLRKVMSYWKVDEDVK</sequence>
<evidence type="ECO:0000313" key="2">
    <source>
        <dbReference type="Proteomes" id="UP000030645"/>
    </source>
</evidence>